<sequence length="149" mass="16304">MRAIVQRVSRASVSVDGETKSLIGKGFMVLLGAGRGDTAQDVDYICRKLRDLRIFDDPEGKMNLGIADVAGEVLLVSQFTLYGDARKGRRPSFSEAEEPVAGLKSFELVVETLRKMGLKVQTGIFGAHMNVELVNDGPVTILMDSRKLF</sequence>
<proteinExistence type="inferred from homology"/>
<dbReference type="GO" id="GO:0019478">
    <property type="term" value="P:D-amino acid catabolic process"/>
    <property type="evidence" value="ECO:0007669"/>
    <property type="project" value="UniProtKB-UniRule"/>
</dbReference>
<reference evidence="3 4" key="1">
    <citation type="journal article" date="2017" name="ISME J.">
        <title>Potential for microbial H2 and metal transformations associated with novel bacteria and archaea in deep terrestrial subsurface sediments.</title>
        <authorList>
            <person name="Hernsdorf A.W."/>
            <person name="Amano Y."/>
            <person name="Miyakawa K."/>
            <person name="Ise K."/>
            <person name="Suzuki Y."/>
            <person name="Anantharaman K."/>
            <person name="Probst A."/>
            <person name="Burstein D."/>
            <person name="Thomas B.C."/>
            <person name="Banfield J.F."/>
        </authorList>
    </citation>
    <scope>NUCLEOTIDE SEQUENCE [LARGE SCALE GENOMIC DNA]</scope>
    <source>
        <strain evidence="3">HGW-Wallbacteria-1</strain>
    </source>
</reference>
<organism evidence="3 4">
    <name type="scientific">Candidatus Wallbacteria bacterium HGW-Wallbacteria-1</name>
    <dbReference type="NCBI Taxonomy" id="2013854"/>
    <lineage>
        <taxon>Bacteria</taxon>
        <taxon>Candidatus Walliibacteriota</taxon>
    </lineage>
</organism>
<accession>A0A2N1PS17</accession>
<dbReference type="Proteomes" id="UP000233256">
    <property type="component" value="Unassembled WGS sequence"/>
</dbReference>
<comment type="catalytic activity">
    <reaction evidence="2">
        <text>a D-aminoacyl-tRNA + H2O = a tRNA + a D-alpha-amino acid + H(+)</text>
        <dbReference type="Rhea" id="RHEA:13953"/>
        <dbReference type="Rhea" id="RHEA-COMP:10123"/>
        <dbReference type="Rhea" id="RHEA-COMP:10124"/>
        <dbReference type="ChEBI" id="CHEBI:15377"/>
        <dbReference type="ChEBI" id="CHEBI:15378"/>
        <dbReference type="ChEBI" id="CHEBI:59871"/>
        <dbReference type="ChEBI" id="CHEBI:78442"/>
        <dbReference type="ChEBI" id="CHEBI:79333"/>
        <dbReference type="EC" id="3.1.1.96"/>
    </reaction>
</comment>
<comment type="similarity">
    <text evidence="1 2">Belongs to the DTD family.</text>
</comment>
<dbReference type="EC" id="3.1.1.-" evidence="2"/>
<dbReference type="FunFam" id="3.50.80.10:FF:000001">
    <property type="entry name" value="D-aminoacyl-tRNA deacylase"/>
    <property type="match status" value="1"/>
</dbReference>
<evidence type="ECO:0000313" key="4">
    <source>
        <dbReference type="Proteomes" id="UP000233256"/>
    </source>
</evidence>
<dbReference type="EMBL" id="PGXC01000003">
    <property type="protein sequence ID" value="PKK91134.1"/>
    <property type="molecule type" value="Genomic_DNA"/>
</dbReference>
<dbReference type="PANTHER" id="PTHR10472:SF5">
    <property type="entry name" value="D-AMINOACYL-TRNA DEACYLASE 1"/>
    <property type="match status" value="1"/>
</dbReference>
<dbReference type="GO" id="GO:0000049">
    <property type="term" value="F:tRNA binding"/>
    <property type="evidence" value="ECO:0007669"/>
    <property type="project" value="UniProtKB-UniRule"/>
</dbReference>
<comment type="subcellular location">
    <subcellularLocation>
        <location evidence="2">Cytoplasm</location>
    </subcellularLocation>
</comment>
<dbReference type="AlphaFoldDB" id="A0A2N1PS17"/>
<dbReference type="InterPro" id="IPR003732">
    <property type="entry name" value="Daa-tRNA_deacyls_DTD"/>
</dbReference>
<dbReference type="SUPFAM" id="SSF69500">
    <property type="entry name" value="DTD-like"/>
    <property type="match status" value="1"/>
</dbReference>
<keyword evidence="2" id="KW-0378">Hydrolase</keyword>
<evidence type="ECO:0000256" key="2">
    <source>
        <dbReference type="HAMAP-Rule" id="MF_00518"/>
    </source>
</evidence>
<comment type="domain">
    <text evidence="2">A Gly-cisPro motif from one monomer fits into the active site of the other monomer to allow specific chiral rejection of L-amino acids.</text>
</comment>
<dbReference type="GO" id="GO:0005737">
    <property type="term" value="C:cytoplasm"/>
    <property type="evidence" value="ECO:0007669"/>
    <property type="project" value="UniProtKB-SubCell"/>
</dbReference>
<dbReference type="Pfam" id="PF02580">
    <property type="entry name" value="Tyr_Deacylase"/>
    <property type="match status" value="1"/>
</dbReference>
<keyword evidence="2" id="KW-0694">RNA-binding</keyword>
<comment type="function">
    <text evidence="2">An aminoacyl-tRNA editing enzyme that deacylates mischarged D-aminoacyl-tRNAs. Also deacylates mischarged glycyl-tRNA(Ala), protecting cells against glycine mischarging by AlaRS. Acts via tRNA-based rather than protein-based catalysis; rejects L-amino acids rather than detecting D-amino acids in the active site. By recycling D-aminoacyl-tRNA to D-amino acids and free tRNA molecules, this enzyme counteracts the toxicity associated with the formation of D-aminoacyl-tRNA entities in vivo and helps enforce protein L-homochirality.</text>
</comment>
<gene>
    <name evidence="2" type="primary">dtd</name>
    <name evidence="3" type="ORF">CVV64_05030</name>
</gene>
<keyword evidence="2" id="KW-0820">tRNA-binding</keyword>
<evidence type="ECO:0000256" key="1">
    <source>
        <dbReference type="ARBA" id="ARBA00009673"/>
    </source>
</evidence>
<dbReference type="NCBIfam" id="TIGR00256">
    <property type="entry name" value="D-aminoacyl-tRNA deacylase"/>
    <property type="match status" value="1"/>
</dbReference>
<evidence type="ECO:0000313" key="3">
    <source>
        <dbReference type="EMBL" id="PKK91134.1"/>
    </source>
</evidence>
<dbReference type="Gene3D" id="3.50.80.10">
    <property type="entry name" value="D-tyrosyl-tRNA(Tyr) deacylase"/>
    <property type="match status" value="1"/>
</dbReference>
<comment type="subunit">
    <text evidence="2">Homodimer.</text>
</comment>
<feature type="short sequence motif" description="Gly-cisPro motif, important for rejection of L-amino acids" evidence="2">
    <location>
        <begin position="137"/>
        <end position="138"/>
    </location>
</feature>
<comment type="caution">
    <text evidence="3">The sequence shown here is derived from an EMBL/GenBank/DDBJ whole genome shotgun (WGS) entry which is preliminary data.</text>
</comment>
<dbReference type="InterPro" id="IPR023509">
    <property type="entry name" value="DTD-like_sf"/>
</dbReference>
<dbReference type="GO" id="GO:0106026">
    <property type="term" value="F:Gly-tRNA(Ala) deacylase activity"/>
    <property type="evidence" value="ECO:0007669"/>
    <property type="project" value="UniProtKB-UniRule"/>
</dbReference>
<keyword evidence="2" id="KW-0963">Cytoplasm</keyword>
<dbReference type="HAMAP" id="MF_00518">
    <property type="entry name" value="Deacylase_Dtd"/>
    <property type="match status" value="1"/>
</dbReference>
<dbReference type="GO" id="GO:0051500">
    <property type="term" value="F:D-tyrosyl-tRNA(Tyr) deacylase activity"/>
    <property type="evidence" value="ECO:0007669"/>
    <property type="project" value="TreeGrafter"/>
</dbReference>
<dbReference type="CDD" id="cd00563">
    <property type="entry name" value="Dtyr_deacylase"/>
    <property type="match status" value="1"/>
</dbReference>
<dbReference type="GO" id="GO:0043908">
    <property type="term" value="F:Ser(Gly)-tRNA(Ala) hydrolase activity"/>
    <property type="evidence" value="ECO:0007669"/>
    <property type="project" value="UniProtKB-UniRule"/>
</dbReference>
<comment type="catalytic activity">
    <reaction evidence="2">
        <text>glycyl-tRNA(Ala) + H2O = tRNA(Ala) + glycine + H(+)</text>
        <dbReference type="Rhea" id="RHEA:53744"/>
        <dbReference type="Rhea" id="RHEA-COMP:9657"/>
        <dbReference type="Rhea" id="RHEA-COMP:13640"/>
        <dbReference type="ChEBI" id="CHEBI:15377"/>
        <dbReference type="ChEBI" id="CHEBI:15378"/>
        <dbReference type="ChEBI" id="CHEBI:57305"/>
        <dbReference type="ChEBI" id="CHEBI:78442"/>
        <dbReference type="ChEBI" id="CHEBI:78522"/>
    </reaction>
</comment>
<name>A0A2N1PS17_9BACT</name>
<protein>
    <recommendedName>
        <fullName evidence="2">D-aminoacyl-tRNA deacylase</fullName>
        <shortName evidence="2">DTD</shortName>
        <ecNumber evidence="2">3.1.1.96</ecNumber>
    </recommendedName>
    <alternativeName>
        <fullName evidence="2">Gly-tRNA(Ala) deacylase</fullName>
        <ecNumber evidence="2">3.1.1.-</ecNumber>
    </alternativeName>
</protein>
<dbReference type="EC" id="3.1.1.96" evidence="2"/>
<dbReference type="PANTHER" id="PTHR10472">
    <property type="entry name" value="D-TYROSYL-TRNA TYR DEACYLASE"/>
    <property type="match status" value="1"/>
</dbReference>